<protein>
    <submittedName>
        <fullName evidence="1">Uncharacterized protein</fullName>
    </submittedName>
</protein>
<dbReference type="OrthoDB" id="1929473at2759"/>
<dbReference type="AlphaFoldDB" id="A0A2P5BWY7"/>
<accession>A0A2P5BWY7</accession>
<dbReference type="Proteomes" id="UP000237105">
    <property type="component" value="Unassembled WGS sequence"/>
</dbReference>
<reference evidence="2" key="1">
    <citation type="submission" date="2016-06" db="EMBL/GenBank/DDBJ databases">
        <title>Parallel loss of symbiosis genes in relatives of nitrogen-fixing non-legume Parasponia.</title>
        <authorList>
            <person name="Van Velzen R."/>
            <person name="Holmer R."/>
            <person name="Bu F."/>
            <person name="Rutten L."/>
            <person name="Van Zeijl A."/>
            <person name="Liu W."/>
            <person name="Santuari L."/>
            <person name="Cao Q."/>
            <person name="Sharma T."/>
            <person name="Shen D."/>
            <person name="Roswanjaya Y."/>
            <person name="Wardhani T."/>
            <person name="Kalhor M.S."/>
            <person name="Jansen J."/>
            <person name="Van den Hoogen J."/>
            <person name="Gungor B."/>
            <person name="Hartog M."/>
            <person name="Hontelez J."/>
            <person name="Verver J."/>
            <person name="Yang W.-C."/>
            <person name="Schijlen E."/>
            <person name="Repin R."/>
            <person name="Schilthuizen M."/>
            <person name="Schranz E."/>
            <person name="Heidstra R."/>
            <person name="Miyata K."/>
            <person name="Fedorova E."/>
            <person name="Kohlen W."/>
            <person name="Bisseling T."/>
            <person name="Smit S."/>
            <person name="Geurts R."/>
        </authorList>
    </citation>
    <scope>NUCLEOTIDE SEQUENCE [LARGE SCALE GENOMIC DNA]</scope>
    <source>
        <strain evidence="2">cv. WU1-14</strain>
    </source>
</reference>
<evidence type="ECO:0000313" key="1">
    <source>
        <dbReference type="EMBL" id="PON53297.1"/>
    </source>
</evidence>
<gene>
    <name evidence="1" type="ORF">PanWU01x14_203040</name>
</gene>
<keyword evidence="2" id="KW-1185">Reference proteome</keyword>
<sequence length="107" mass="12369">MARFEKEKYFPHSSFLEAQVRYGGAAAWQTIALGHKVLRLGIRWKVAIVTSFFVFKNLWLPHPTMFQPITRSNGTNNEMLVSDIITNGLWVMVKLLKIYGVVIIIRF</sequence>
<dbReference type="EMBL" id="JXTB01000208">
    <property type="protein sequence ID" value="PON53297.1"/>
    <property type="molecule type" value="Genomic_DNA"/>
</dbReference>
<name>A0A2P5BWY7_PARAD</name>
<comment type="caution">
    <text evidence="1">The sequence shown here is derived from an EMBL/GenBank/DDBJ whole genome shotgun (WGS) entry which is preliminary data.</text>
</comment>
<evidence type="ECO:0000313" key="2">
    <source>
        <dbReference type="Proteomes" id="UP000237105"/>
    </source>
</evidence>
<organism evidence="1 2">
    <name type="scientific">Parasponia andersonii</name>
    <name type="common">Sponia andersonii</name>
    <dbReference type="NCBI Taxonomy" id="3476"/>
    <lineage>
        <taxon>Eukaryota</taxon>
        <taxon>Viridiplantae</taxon>
        <taxon>Streptophyta</taxon>
        <taxon>Embryophyta</taxon>
        <taxon>Tracheophyta</taxon>
        <taxon>Spermatophyta</taxon>
        <taxon>Magnoliopsida</taxon>
        <taxon>eudicotyledons</taxon>
        <taxon>Gunneridae</taxon>
        <taxon>Pentapetalae</taxon>
        <taxon>rosids</taxon>
        <taxon>fabids</taxon>
        <taxon>Rosales</taxon>
        <taxon>Cannabaceae</taxon>
        <taxon>Parasponia</taxon>
    </lineage>
</organism>
<proteinExistence type="predicted"/>